<organism evidence="2 3">
    <name type="scientific">Corynebacterium aurimucosum</name>
    <dbReference type="NCBI Taxonomy" id="169292"/>
    <lineage>
        <taxon>Bacteria</taxon>
        <taxon>Bacillati</taxon>
        <taxon>Actinomycetota</taxon>
        <taxon>Actinomycetes</taxon>
        <taxon>Mycobacteriales</taxon>
        <taxon>Corynebacteriaceae</taxon>
        <taxon>Corynebacterium</taxon>
    </lineage>
</organism>
<protein>
    <submittedName>
        <fullName evidence="2">K(+)-transporting ATPase subunit F</fullName>
    </submittedName>
</protein>
<name>A0A2I1MVX0_9CORY</name>
<dbReference type="GO" id="GO:0005886">
    <property type="term" value="C:plasma membrane"/>
    <property type="evidence" value="ECO:0007669"/>
    <property type="project" value="InterPro"/>
</dbReference>
<keyword evidence="1" id="KW-0812">Transmembrane</keyword>
<dbReference type="NCBIfam" id="TIGR02115">
    <property type="entry name" value="potass_kdpF"/>
    <property type="match status" value="1"/>
</dbReference>
<dbReference type="Pfam" id="PF09604">
    <property type="entry name" value="Potass_KdpF"/>
    <property type="match status" value="1"/>
</dbReference>
<dbReference type="GO" id="GO:0008556">
    <property type="term" value="F:P-type potassium transmembrane transporter activity"/>
    <property type="evidence" value="ECO:0007669"/>
    <property type="project" value="InterPro"/>
</dbReference>
<keyword evidence="1" id="KW-0472">Membrane</keyword>
<evidence type="ECO:0000256" key="1">
    <source>
        <dbReference type="SAM" id="Phobius"/>
    </source>
</evidence>
<sequence>MNTITAVIGLIIVVALVAYLIISLIDPERFA</sequence>
<feature type="transmembrane region" description="Helical" evidence="1">
    <location>
        <begin position="6"/>
        <end position="25"/>
    </location>
</feature>
<dbReference type="AlphaFoldDB" id="A0A2I1MVX0"/>
<dbReference type="EMBL" id="VIOG01000006">
    <property type="protein sequence ID" value="MTD91548.1"/>
    <property type="molecule type" value="Genomic_DNA"/>
</dbReference>
<accession>A0A2I1MVX0</accession>
<reference evidence="2 3" key="1">
    <citation type="submission" date="2019-07" db="EMBL/GenBank/DDBJ databases">
        <title>Draft genome of C. aurimucosum strain 332.</title>
        <authorList>
            <person name="Pacheco L.G.C."/>
            <person name="Aguiar E.R.G.R."/>
            <person name="Barberis C.M."/>
            <person name="Almuzara M.N."/>
            <person name="Traglia G.M."/>
            <person name="Santos C.S."/>
            <person name="Vay C.A."/>
            <person name="Rocha D.J.P.G."/>
        </authorList>
    </citation>
    <scope>NUCLEOTIDE SEQUENCE [LARGE SCALE GENOMIC DNA]</scope>
    <source>
        <strain evidence="2 3">332</strain>
    </source>
</reference>
<gene>
    <name evidence="2" type="primary">kdpF</name>
    <name evidence="2" type="ORF">FME68_06605</name>
</gene>
<comment type="caution">
    <text evidence="2">The sequence shown here is derived from an EMBL/GenBank/DDBJ whole genome shotgun (WGS) entry which is preliminary data.</text>
</comment>
<dbReference type="InterPro" id="IPR011726">
    <property type="entry name" value="KdpF"/>
</dbReference>
<evidence type="ECO:0000313" key="3">
    <source>
        <dbReference type="Proteomes" id="UP000432568"/>
    </source>
</evidence>
<dbReference type="Proteomes" id="UP000432568">
    <property type="component" value="Unassembled WGS sequence"/>
</dbReference>
<evidence type="ECO:0000313" key="2">
    <source>
        <dbReference type="EMBL" id="MTD91548.1"/>
    </source>
</evidence>
<dbReference type="GeneID" id="72411920"/>
<keyword evidence="1" id="KW-1133">Transmembrane helix</keyword>
<proteinExistence type="predicted"/>
<dbReference type="RefSeq" id="WP_039672809.1">
    <property type="nucleotide sequence ID" value="NZ_CP160096.1"/>
</dbReference>